<accession>A0A656D3D6</accession>
<dbReference type="GO" id="GO:0030428">
    <property type="term" value="C:cell septum"/>
    <property type="evidence" value="ECO:0007669"/>
    <property type="project" value="TreeGrafter"/>
</dbReference>
<keyword evidence="5" id="KW-0812">Transmembrane</keyword>
<dbReference type="InterPro" id="IPR007730">
    <property type="entry name" value="SPOR-like_dom"/>
</dbReference>
<dbReference type="GO" id="GO:0003677">
    <property type="term" value="F:DNA binding"/>
    <property type="evidence" value="ECO:0007669"/>
    <property type="project" value="UniProtKB-KW"/>
</dbReference>
<dbReference type="InterPro" id="IPR052521">
    <property type="entry name" value="Cell_div_SPOR-domain"/>
</dbReference>
<keyword evidence="2 7" id="KW-0238">DNA-binding</keyword>
<feature type="transmembrane region" description="Helical" evidence="5">
    <location>
        <begin position="256"/>
        <end position="275"/>
    </location>
</feature>
<dbReference type="Proteomes" id="UP000243065">
    <property type="component" value="Unassembled WGS sequence"/>
</dbReference>
<keyword evidence="5" id="KW-0472">Membrane</keyword>
<dbReference type="GO" id="GO:0032506">
    <property type="term" value="P:cytokinetic process"/>
    <property type="evidence" value="ECO:0007669"/>
    <property type="project" value="TreeGrafter"/>
</dbReference>
<comment type="similarity">
    <text evidence="1 3">Belongs to the bacterial histone-like protein family.</text>
</comment>
<feature type="domain" description="SPOR" evidence="6">
    <location>
        <begin position="342"/>
        <end position="423"/>
    </location>
</feature>
<dbReference type="Pfam" id="PF05036">
    <property type="entry name" value="SPOR"/>
    <property type="match status" value="1"/>
</dbReference>
<evidence type="ECO:0000256" key="3">
    <source>
        <dbReference type="RuleBase" id="RU003939"/>
    </source>
</evidence>
<dbReference type="Gene3D" id="3.30.70.1070">
    <property type="entry name" value="Sporulation related repeat"/>
    <property type="match status" value="1"/>
</dbReference>
<dbReference type="SMART" id="SM00411">
    <property type="entry name" value="BHL"/>
    <property type="match status" value="1"/>
</dbReference>
<dbReference type="EMBL" id="CZVU01000011">
    <property type="protein sequence ID" value="CUS98297.1"/>
    <property type="molecule type" value="Genomic_DNA"/>
</dbReference>
<dbReference type="RefSeq" id="WP_072149895.1">
    <property type="nucleotide sequence ID" value="NZ_CZVU01000011.1"/>
</dbReference>
<feature type="region of interest" description="Disordered" evidence="4">
    <location>
        <begin position="312"/>
        <end position="338"/>
    </location>
</feature>
<dbReference type="InterPro" id="IPR036680">
    <property type="entry name" value="SPOR-like_sf"/>
</dbReference>
<dbReference type="GO" id="GO:0032153">
    <property type="term" value="C:cell division site"/>
    <property type="evidence" value="ECO:0007669"/>
    <property type="project" value="TreeGrafter"/>
</dbReference>
<dbReference type="SUPFAM" id="SSF47729">
    <property type="entry name" value="IHF-like DNA-binding proteins"/>
    <property type="match status" value="1"/>
</dbReference>
<evidence type="ECO:0000259" key="6">
    <source>
        <dbReference type="PROSITE" id="PS51724"/>
    </source>
</evidence>
<dbReference type="InterPro" id="IPR000119">
    <property type="entry name" value="Hist_DNA-bd"/>
</dbReference>
<dbReference type="InterPro" id="IPR010992">
    <property type="entry name" value="IHF-like_DNA-bd_dom_sf"/>
</dbReference>
<evidence type="ECO:0000313" key="7">
    <source>
        <dbReference type="EMBL" id="CUS98297.1"/>
    </source>
</evidence>
<evidence type="ECO:0000256" key="4">
    <source>
        <dbReference type="SAM" id="MobiDB-lite"/>
    </source>
</evidence>
<evidence type="ECO:0000256" key="5">
    <source>
        <dbReference type="SAM" id="Phobius"/>
    </source>
</evidence>
<feature type="compositionally biased region" description="Basic and acidic residues" evidence="4">
    <location>
        <begin position="312"/>
        <end position="323"/>
    </location>
</feature>
<dbReference type="GO" id="GO:0030527">
    <property type="term" value="F:structural constituent of chromatin"/>
    <property type="evidence" value="ECO:0007669"/>
    <property type="project" value="InterPro"/>
</dbReference>
<organism evidence="7 8">
    <name type="scientific">Kryptobacter tengchongensis</name>
    <dbReference type="NCBI Taxonomy" id="1643429"/>
    <lineage>
        <taxon>Bacteria</taxon>
        <taxon>Pseudomonadati</taxon>
        <taxon>Candidatus Kryptoniota</taxon>
        <taxon>Candidatus Kryptobacter</taxon>
    </lineage>
</organism>
<dbReference type="OrthoDB" id="9799835at2"/>
<keyword evidence="5" id="KW-1133">Transmembrane helix</keyword>
<dbReference type="PROSITE" id="PS51724">
    <property type="entry name" value="SPOR"/>
    <property type="match status" value="1"/>
</dbReference>
<dbReference type="Gene3D" id="4.10.520.10">
    <property type="entry name" value="IHF-like DNA-binding proteins"/>
    <property type="match status" value="1"/>
</dbReference>
<sequence length="430" mass="49876">MDKNEFLNSLSKRAGISYDEAKLFYDKFIQRFVKVLKSGQSVRISGFGEFKEKARKTRKVFDPKTGFEKVIPSKIVVSFSPAKIFLEKVNIKYKNLKPVVVKVQSAIVEEKDLDEFNLTFFESGKKQEDVKIEFNAVEEEPVVEEFKISKLKDGEDYLYLPDESKAVERFEDIDIDVPVFDVFQNVEVSKSGKEMYKDEIKINFEEVEMPEFNLTEEPKHPQEKKEPKKVFDDTQKKEVPSMAFEYEEENNKRTGFWVFLFVVFLIFVGGVIFLLNQYGYIHLWGEGKKTSKVEFKQPEEVIVTTPEIKPRVETPPVSEERKPQPVITTPKPEKPSISKPIPKVGKSYVIQVASFQDKKLADALASDLKKKGYNAFVERAFVEWKGGNWYRVRVGFFDSIEQANEMARKLKKDARVEKIWVSEAVRSITK</sequence>
<reference evidence="7 8" key="1">
    <citation type="submission" date="2015-11" db="EMBL/GenBank/DDBJ databases">
        <authorList>
            <person name="Varghese N."/>
        </authorList>
    </citation>
    <scope>NUCLEOTIDE SEQUENCE [LARGE SCALE GENOMIC DNA]</scope>
    <source>
        <strain evidence="7 8">JGI-24</strain>
    </source>
</reference>
<dbReference type="Pfam" id="PF00216">
    <property type="entry name" value="Bac_DNA_binding"/>
    <property type="match status" value="1"/>
</dbReference>
<dbReference type="CDD" id="cd00591">
    <property type="entry name" value="HU_IHF"/>
    <property type="match status" value="1"/>
</dbReference>
<dbReference type="GO" id="GO:0042834">
    <property type="term" value="F:peptidoglycan binding"/>
    <property type="evidence" value="ECO:0007669"/>
    <property type="project" value="InterPro"/>
</dbReference>
<proteinExistence type="inferred from homology"/>
<evidence type="ECO:0000313" key="8">
    <source>
        <dbReference type="Proteomes" id="UP000243065"/>
    </source>
</evidence>
<evidence type="ECO:0000256" key="1">
    <source>
        <dbReference type="ARBA" id="ARBA00010529"/>
    </source>
</evidence>
<dbReference type="AlphaFoldDB" id="A0A656D3D6"/>
<dbReference type="PANTHER" id="PTHR38687">
    <property type="entry name" value="CELL DIVISION PROTEIN DEDD-RELATED"/>
    <property type="match status" value="1"/>
</dbReference>
<gene>
    <name evidence="7" type="ORF">JGI24_00426</name>
</gene>
<protein>
    <submittedName>
        <fullName evidence="7">Nucleoid DNA-binding protein</fullName>
    </submittedName>
</protein>
<name>A0A656D3D6_KRYT1</name>
<evidence type="ECO:0000256" key="2">
    <source>
        <dbReference type="ARBA" id="ARBA00023125"/>
    </source>
</evidence>
<keyword evidence="8" id="KW-1185">Reference proteome</keyword>
<dbReference type="SUPFAM" id="SSF110997">
    <property type="entry name" value="Sporulation related repeat"/>
    <property type="match status" value="1"/>
</dbReference>
<dbReference type="PANTHER" id="PTHR38687:SF1">
    <property type="entry name" value="CELL DIVISION PROTEIN DEDD"/>
    <property type="match status" value="1"/>
</dbReference>